<sequence length="94" mass="10867">MPQQMLSAIGSGNVNNVSSLDSLGSNLSLVGNMETMRIDIVVSEFGKVTDKRKGNKYQTKKEIIQNFIWIYHQKHQHFYVKKSVLILMLRKWLI</sequence>
<gene>
    <name evidence="1" type="ORF">ACCB06489</name>
</gene>
<accession>V9IHF6</accession>
<proteinExistence type="evidence at transcript level"/>
<reference evidence="1" key="1">
    <citation type="submission" date="2011-11" db="EMBL/GenBank/DDBJ databases">
        <title>Decoding the brain transcriptome of the Eastern honeybee (Apis cerana) based on pyrosequencing.</title>
        <authorList>
            <person name="Sun L."/>
            <person name="Zheng H."/>
            <person name="Wang Y."/>
            <person name="Xie X."/>
            <person name="Zhu Y."/>
            <person name="Gu W."/>
            <person name="Wang S."/>
        </authorList>
    </citation>
    <scope>NUCLEOTIDE SEQUENCE</scope>
    <source>
        <tissue evidence="1">Brain</tissue>
    </source>
</reference>
<evidence type="ECO:0000313" key="1">
    <source>
        <dbReference type="EMBL" id="AEY59941.1"/>
    </source>
</evidence>
<dbReference type="AlphaFoldDB" id="V9IHF6"/>
<protein>
    <submittedName>
        <fullName evidence="1">Fragile site-associated protein</fullName>
    </submittedName>
</protein>
<name>V9IHF6_APICE</name>
<organism evidence="1">
    <name type="scientific">Apis cerana</name>
    <name type="common">Indian honeybee</name>
    <dbReference type="NCBI Taxonomy" id="7461"/>
    <lineage>
        <taxon>Eukaryota</taxon>
        <taxon>Metazoa</taxon>
        <taxon>Ecdysozoa</taxon>
        <taxon>Arthropoda</taxon>
        <taxon>Hexapoda</taxon>
        <taxon>Insecta</taxon>
        <taxon>Pterygota</taxon>
        <taxon>Neoptera</taxon>
        <taxon>Endopterygota</taxon>
        <taxon>Hymenoptera</taxon>
        <taxon>Apocrita</taxon>
        <taxon>Aculeata</taxon>
        <taxon>Apoidea</taxon>
        <taxon>Anthophila</taxon>
        <taxon>Apidae</taxon>
        <taxon>Apis</taxon>
    </lineage>
</organism>
<dbReference type="EMBL" id="JR045268">
    <property type="protein sequence ID" value="AEY59941.1"/>
    <property type="molecule type" value="mRNA"/>
</dbReference>